<dbReference type="GO" id="GO:0032580">
    <property type="term" value="C:Golgi cisterna membrane"/>
    <property type="evidence" value="ECO:0007669"/>
    <property type="project" value="UniProtKB-SubCell"/>
</dbReference>
<evidence type="ECO:0000256" key="4">
    <source>
        <dbReference type="ARBA" id="ARBA00022692"/>
    </source>
</evidence>
<evidence type="ECO:0000256" key="8">
    <source>
        <dbReference type="ARBA" id="ARBA00023136"/>
    </source>
</evidence>
<keyword evidence="6 9" id="KW-1133">Transmembrane helix</keyword>
<evidence type="ECO:0000256" key="2">
    <source>
        <dbReference type="ARBA" id="ARBA00009239"/>
    </source>
</evidence>
<sequence length="649" mass="74896">MMATSKQGSRSLYACRVRQLYPAIIGISLGFAFSMFYIPVTVVEEQCVLDMQVTEIQNTKSRTTNKIKGDEKVVIGATVKPKLSKYGPAFRPYYVASEITQRDRILVGVLASEFNLESLGTAINNTWLPDLPRVILYVPYSKDPDFHEKYNKVLGLPIVQLASAEEDRSSKTQISFKMLEHMHKNYEDKYDWFMRIEEATYLEPGRLMRLVNMINSSMNVYIGLPAPFSSRGDSQPTDLYNADRYCQGRAGVIISRVTLNAIVPHLDNCLEQAMTKEEDIELGRCLNKHLHLQCTWNYEMEQLFVEVPKSLVNPTSTDVKSWLEKPPMGKEVAVFPMSSAKLVYYIHQYYTEVELHKTFQETKEIQEKVKSLLPFLPDGVIEKRPTWPIAFPHPYVPKTRFGVIGWQYFTRTHIYGFSDDNPEIRLEDEYKEDIDEVFETSVKMLQEEMGSMYKVFRLINGYRKFDMLRGTDYLLDIGLKTSESSKEEIRKRVQLLRPLTVLESVHMPHPTTQRGVYLVLPVRKNDARRLERFLQMYQANCLQTGENVLLLTVFVNMRDSSIKSKDNIFADSKAILTKFKEKYKWAQVPWIQVGAKQYSSRLLLDIVTMKLPVSALIFLANLDIDFTVNFLGRCRMNAVDGDQASEKSD</sequence>
<name>A0A6S7HQL7_PARCT</name>
<keyword evidence="11" id="KW-1185">Reference proteome</keyword>
<accession>A0A6S7HQL7</accession>
<organism evidence="10 11">
    <name type="scientific">Paramuricea clavata</name>
    <name type="common">Red gorgonian</name>
    <name type="synonym">Violescent sea-whip</name>
    <dbReference type="NCBI Taxonomy" id="317549"/>
    <lineage>
        <taxon>Eukaryota</taxon>
        <taxon>Metazoa</taxon>
        <taxon>Cnidaria</taxon>
        <taxon>Anthozoa</taxon>
        <taxon>Octocorallia</taxon>
        <taxon>Malacalcyonacea</taxon>
        <taxon>Plexauridae</taxon>
        <taxon>Paramuricea</taxon>
    </lineage>
</organism>
<dbReference type="InterPro" id="IPR008428">
    <property type="entry name" value="Chond_GalNAc"/>
</dbReference>
<evidence type="ECO:0000256" key="3">
    <source>
        <dbReference type="ARBA" id="ARBA00022679"/>
    </source>
</evidence>
<dbReference type="InterPro" id="IPR051227">
    <property type="entry name" value="CS_glycosyltransferase"/>
</dbReference>
<proteinExistence type="inferred from homology"/>
<dbReference type="AlphaFoldDB" id="A0A6S7HQL7"/>
<keyword evidence="7 9" id="KW-0333">Golgi apparatus</keyword>
<evidence type="ECO:0000256" key="6">
    <source>
        <dbReference type="ARBA" id="ARBA00022989"/>
    </source>
</evidence>
<comment type="subcellular location">
    <subcellularLocation>
        <location evidence="1 9">Golgi apparatus</location>
        <location evidence="1 9">Golgi stack membrane</location>
        <topology evidence="1 9">Single-pass type II membrane protein</topology>
    </subcellularLocation>
</comment>
<keyword evidence="3 9" id="KW-0808">Transferase</keyword>
<evidence type="ECO:0000256" key="1">
    <source>
        <dbReference type="ARBA" id="ARBA00004447"/>
    </source>
</evidence>
<evidence type="ECO:0000313" key="11">
    <source>
        <dbReference type="Proteomes" id="UP001152795"/>
    </source>
</evidence>
<dbReference type="PANTHER" id="PTHR12369:SF13">
    <property type="entry name" value="HEXOSYLTRANSFERASE"/>
    <property type="match status" value="1"/>
</dbReference>
<gene>
    <name evidence="10" type="ORF">PACLA_8A055986</name>
</gene>
<dbReference type="OrthoDB" id="9985088at2759"/>
<evidence type="ECO:0000256" key="9">
    <source>
        <dbReference type="RuleBase" id="RU364016"/>
    </source>
</evidence>
<dbReference type="GO" id="GO:0047238">
    <property type="term" value="F:glucuronosyl-N-acetylgalactosaminyl-proteoglycan 4-beta-N-acetylgalactosaminyltransferase activity"/>
    <property type="evidence" value="ECO:0007669"/>
    <property type="project" value="TreeGrafter"/>
</dbReference>
<reference evidence="10" key="1">
    <citation type="submission" date="2020-04" db="EMBL/GenBank/DDBJ databases">
        <authorList>
            <person name="Alioto T."/>
            <person name="Alioto T."/>
            <person name="Gomez Garrido J."/>
        </authorList>
    </citation>
    <scope>NUCLEOTIDE SEQUENCE</scope>
    <source>
        <strain evidence="10">A484AB</strain>
    </source>
</reference>
<comment type="similarity">
    <text evidence="2 9">Belongs to the chondroitin N-acetylgalactosaminyltransferase family.</text>
</comment>
<evidence type="ECO:0000256" key="7">
    <source>
        <dbReference type="ARBA" id="ARBA00023034"/>
    </source>
</evidence>
<feature type="transmembrane region" description="Helical" evidence="9">
    <location>
        <begin position="20"/>
        <end position="40"/>
    </location>
</feature>
<keyword evidence="5 9" id="KW-0735">Signal-anchor</keyword>
<dbReference type="Gene3D" id="3.90.550.50">
    <property type="match status" value="1"/>
</dbReference>
<dbReference type="Pfam" id="PF05679">
    <property type="entry name" value="CHGN"/>
    <property type="match status" value="1"/>
</dbReference>
<keyword evidence="4 9" id="KW-0812">Transmembrane</keyword>
<keyword evidence="8 9" id="KW-0472">Membrane</keyword>
<dbReference type="PANTHER" id="PTHR12369">
    <property type="entry name" value="CHONDROITIN SYNTHASE"/>
    <property type="match status" value="1"/>
</dbReference>
<dbReference type="Proteomes" id="UP001152795">
    <property type="component" value="Unassembled WGS sequence"/>
</dbReference>
<dbReference type="EMBL" id="CACRXK020005584">
    <property type="protein sequence ID" value="CAB4006719.1"/>
    <property type="molecule type" value="Genomic_DNA"/>
</dbReference>
<dbReference type="EC" id="2.4.1.-" evidence="9"/>
<evidence type="ECO:0000256" key="5">
    <source>
        <dbReference type="ARBA" id="ARBA00022968"/>
    </source>
</evidence>
<protein>
    <recommendedName>
        <fullName evidence="9">Hexosyltransferase</fullName>
        <ecNumber evidence="9">2.4.1.-</ecNumber>
    </recommendedName>
</protein>
<comment type="caution">
    <text evidence="10">The sequence shown here is derived from an EMBL/GenBank/DDBJ whole genome shotgun (WGS) entry which is preliminary data.</text>
</comment>
<evidence type="ECO:0000313" key="10">
    <source>
        <dbReference type="EMBL" id="CAB4006719.1"/>
    </source>
</evidence>